<dbReference type="EMBL" id="REGW02000003">
    <property type="protein sequence ID" value="KAE8298853.1"/>
    <property type="molecule type" value="Genomic_DNA"/>
</dbReference>
<dbReference type="InterPro" id="IPR013783">
    <property type="entry name" value="Ig-like_fold"/>
</dbReference>
<feature type="transmembrane region" description="Helical" evidence="4">
    <location>
        <begin position="238"/>
        <end position="260"/>
    </location>
</feature>
<keyword evidence="5" id="KW-0732">Signal</keyword>
<feature type="domain" description="Ig-like" evidence="6">
    <location>
        <begin position="143"/>
        <end position="227"/>
    </location>
</feature>
<evidence type="ECO:0000256" key="2">
    <source>
        <dbReference type="ARBA" id="ARBA00023136"/>
    </source>
</evidence>
<keyword evidence="8" id="KW-1185">Reference proteome</keyword>
<proteinExistence type="predicted"/>
<comment type="caution">
    <text evidence="7">The sequence shown here is derived from an EMBL/GenBank/DDBJ whole genome shotgun (WGS) entry which is preliminary data.</text>
</comment>
<dbReference type="InterPro" id="IPR007110">
    <property type="entry name" value="Ig-like_dom"/>
</dbReference>
<dbReference type="GO" id="GO:0050852">
    <property type="term" value="P:T cell receptor signaling pathway"/>
    <property type="evidence" value="ECO:0007669"/>
    <property type="project" value="TreeGrafter"/>
</dbReference>
<evidence type="ECO:0000256" key="5">
    <source>
        <dbReference type="SAM" id="SignalP"/>
    </source>
</evidence>
<dbReference type="SUPFAM" id="SSF48726">
    <property type="entry name" value="Immunoglobulin"/>
    <property type="match status" value="2"/>
</dbReference>
<dbReference type="Gene3D" id="2.60.40.10">
    <property type="entry name" value="Immunoglobulins"/>
    <property type="match status" value="2"/>
</dbReference>
<dbReference type="AlphaFoldDB" id="A0A6G0J5N1"/>
<dbReference type="InterPro" id="IPR050504">
    <property type="entry name" value="IgSF_BTN/MOG"/>
</dbReference>
<protein>
    <recommendedName>
        <fullName evidence="6">Ig-like domain-containing protein</fullName>
    </recommendedName>
</protein>
<keyword evidence="4" id="KW-0812">Transmembrane</keyword>
<dbReference type="GO" id="GO:0001817">
    <property type="term" value="P:regulation of cytokine production"/>
    <property type="evidence" value="ECO:0007669"/>
    <property type="project" value="TreeGrafter"/>
</dbReference>
<dbReference type="PROSITE" id="PS50835">
    <property type="entry name" value="IG_LIKE"/>
    <property type="match status" value="2"/>
</dbReference>
<organism evidence="7 8">
    <name type="scientific">Larimichthys crocea</name>
    <name type="common">Large yellow croaker</name>
    <name type="synonym">Pseudosciaena crocea</name>
    <dbReference type="NCBI Taxonomy" id="215358"/>
    <lineage>
        <taxon>Eukaryota</taxon>
        <taxon>Metazoa</taxon>
        <taxon>Chordata</taxon>
        <taxon>Craniata</taxon>
        <taxon>Vertebrata</taxon>
        <taxon>Euteleostomi</taxon>
        <taxon>Actinopterygii</taxon>
        <taxon>Neopterygii</taxon>
        <taxon>Teleostei</taxon>
        <taxon>Neoteleostei</taxon>
        <taxon>Acanthomorphata</taxon>
        <taxon>Eupercaria</taxon>
        <taxon>Sciaenidae</taxon>
        <taxon>Larimichthys</taxon>
    </lineage>
</organism>
<dbReference type="PANTHER" id="PTHR24100">
    <property type="entry name" value="BUTYROPHILIN"/>
    <property type="match status" value="1"/>
</dbReference>
<evidence type="ECO:0000256" key="4">
    <source>
        <dbReference type="SAM" id="Phobius"/>
    </source>
</evidence>
<reference evidence="7 8" key="1">
    <citation type="submission" date="2019-07" db="EMBL/GenBank/DDBJ databases">
        <title>Chromosome genome assembly for large yellow croaker.</title>
        <authorList>
            <person name="Xiao S."/>
        </authorList>
    </citation>
    <scope>NUCLEOTIDE SEQUENCE [LARGE SCALE GENOMIC DNA]</scope>
    <source>
        <strain evidence="7">JMULYC20181020</strain>
        <tissue evidence="7">Muscle</tissue>
    </source>
</reference>
<name>A0A6G0J5N1_LARCR</name>
<evidence type="ECO:0000256" key="1">
    <source>
        <dbReference type="ARBA" id="ARBA00004370"/>
    </source>
</evidence>
<evidence type="ECO:0000259" key="6">
    <source>
        <dbReference type="PROSITE" id="PS50835"/>
    </source>
</evidence>
<gene>
    <name evidence="7" type="ORF">D5F01_LYC03362</name>
</gene>
<comment type="subcellular location">
    <subcellularLocation>
        <location evidence="1">Membrane</location>
    </subcellularLocation>
</comment>
<feature type="domain" description="Ig-like" evidence="6">
    <location>
        <begin position="15"/>
        <end position="122"/>
    </location>
</feature>
<feature type="signal peptide" evidence="5">
    <location>
        <begin position="1"/>
        <end position="30"/>
    </location>
</feature>
<evidence type="ECO:0000313" key="7">
    <source>
        <dbReference type="EMBL" id="KAE8298853.1"/>
    </source>
</evidence>
<evidence type="ECO:0000313" key="8">
    <source>
        <dbReference type="Proteomes" id="UP000424527"/>
    </source>
</evidence>
<dbReference type="Pfam" id="PF07686">
    <property type="entry name" value="V-set"/>
    <property type="match status" value="1"/>
</dbReference>
<dbReference type="InterPro" id="IPR036179">
    <property type="entry name" value="Ig-like_dom_sf"/>
</dbReference>
<dbReference type="Proteomes" id="UP000424527">
    <property type="component" value="Unassembled WGS sequence"/>
</dbReference>
<dbReference type="InterPro" id="IPR003599">
    <property type="entry name" value="Ig_sub"/>
</dbReference>
<keyword evidence="4" id="KW-1133">Transmembrane helix</keyword>
<dbReference type="GO" id="GO:0009897">
    <property type="term" value="C:external side of plasma membrane"/>
    <property type="evidence" value="ECO:0007669"/>
    <property type="project" value="TreeGrafter"/>
</dbReference>
<dbReference type="PANTHER" id="PTHR24100:SF151">
    <property type="entry name" value="ICOS LIGAND"/>
    <property type="match status" value="1"/>
</dbReference>
<evidence type="ECO:0000256" key="3">
    <source>
        <dbReference type="ARBA" id="ARBA00023319"/>
    </source>
</evidence>
<sequence length="287" mass="31270">MVHPQRTCSHMELLPLVCLCLLSCSGTTSADPAGTVVVEKGSDVILPCSNNGVNLETESFDWTKGQMKVFSYAVGQHSNKGKTGQAEQFRGRVSHFEEELKHGNASIKITNATMADSGDYTCDFPGVHPARKSDVKLVVGAAPEPCVKTVFQTETLAVLQCKAHGVPDLEVHWQDSDGNKLPAEEPQVTERGGLSYITLKTTVTKTDNFSCVATQKNISHRISSEINIKIDEPDNTGWIVAVVFIILFVAYGAVVGVVLYKRIQKHKRDMKQLKDGATEKLSDGARP</sequence>
<dbReference type="InterPro" id="IPR013151">
    <property type="entry name" value="Immunoglobulin_dom"/>
</dbReference>
<keyword evidence="3" id="KW-0393">Immunoglobulin domain</keyword>
<dbReference type="Pfam" id="PF00047">
    <property type="entry name" value="ig"/>
    <property type="match status" value="1"/>
</dbReference>
<dbReference type="InterPro" id="IPR013106">
    <property type="entry name" value="Ig_V-set"/>
</dbReference>
<keyword evidence="2 4" id="KW-0472">Membrane</keyword>
<accession>A0A6G0J5N1</accession>
<feature type="chain" id="PRO_5026052199" description="Ig-like domain-containing protein" evidence="5">
    <location>
        <begin position="31"/>
        <end position="287"/>
    </location>
</feature>
<dbReference type="SMART" id="SM00409">
    <property type="entry name" value="IG"/>
    <property type="match status" value="2"/>
</dbReference>
<dbReference type="GO" id="GO:0005102">
    <property type="term" value="F:signaling receptor binding"/>
    <property type="evidence" value="ECO:0007669"/>
    <property type="project" value="TreeGrafter"/>
</dbReference>